<dbReference type="SMART" id="SM00063">
    <property type="entry name" value="FRI"/>
    <property type="match status" value="1"/>
</dbReference>
<dbReference type="Proteomes" id="UP000078046">
    <property type="component" value="Unassembled WGS sequence"/>
</dbReference>
<evidence type="ECO:0000313" key="7">
    <source>
        <dbReference type="Proteomes" id="UP000078046"/>
    </source>
</evidence>
<proteinExistence type="predicted"/>
<dbReference type="GO" id="GO:0005615">
    <property type="term" value="C:extracellular space"/>
    <property type="evidence" value="ECO:0007669"/>
    <property type="project" value="TreeGrafter"/>
</dbReference>
<evidence type="ECO:0000256" key="1">
    <source>
        <dbReference type="ARBA" id="ARBA00022473"/>
    </source>
</evidence>
<dbReference type="InterPro" id="IPR036790">
    <property type="entry name" value="Frizzled_dom_sf"/>
</dbReference>
<dbReference type="PROSITE" id="PS50038">
    <property type="entry name" value="FZ"/>
    <property type="match status" value="1"/>
</dbReference>
<evidence type="ECO:0000256" key="4">
    <source>
        <dbReference type="SAM" id="SignalP"/>
    </source>
</evidence>
<protein>
    <recommendedName>
        <fullName evidence="5">FZ domain-containing protein</fullName>
    </recommendedName>
</protein>
<dbReference type="InterPro" id="IPR015526">
    <property type="entry name" value="Frizzled/SFRP"/>
</dbReference>
<keyword evidence="1" id="KW-0217">Developmental protein</keyword>
<comment type="caution">
    <text evidence="3">Lacks conserved residue(s) required for the propagation of feature annotation.</text>
</comment>
<dbReference type="GO" id="GO:0035567">
    <property type="term" value="P:non-canonical Wnt signaling pathway"/>
    <property type="evidence" value="ECO:0007669"/>
    <property type="project" value="TreeGrafter"/>
</dbReference>
<dbReference type="Gene3D" id="1.10.2000.10">
    <property type="entry name" value="Frizzled cysteine-rich domain"/>
    <property type="match status" value="1"/>
</dbReference>
<evidence type="ECO:0000313" key="6">
    <source>
        <dbReference type="EMBL" id="OAF69340.1"/>
    </source>
</evidence>
<evidence type="ECO:0000256" key="3">
    <source>
        <dbReference type="PROSITE-ProRule" id="PRU00090"/>
    </source>
</evidence>
<accession>A0A177B5E3</accession>
<evidence type="ECO:0000256" key="2">
    <source>
        <dbReference type="ARBA" id="ARBA00023157"/>
    </source>
</evidence>
<evidence type="ECO:0000259" key="5">
    <source>
        <dbReference type="PROSITE" id="PS50038"/>
    </source>
</evidence>
<dbReference type="Pfam" id="PF01392">
    <property type="entry name" value="Fz"/>
    <property type="match status" value="1"/>
</dbReference>
<feature type="disulfide bond" evidence="3">
    <location>
        <begin position="59"/>
        <end position="105"/>
    </location>
</feature>
<dbReference type="GO" id="GO:0017147">
    <property type="term" value="F:Wnt-protein binding"/>
    <property type="evidence" value="ECO:0007669"/>
    <property type="project" value="TreeGrafter"/>
</dbReference>
<organism evidence="6 7">
    <name type="scientific">Intoshia linei</name>
    <dbReference type="NCBI Taxonomy" id="1819745"/>
    <lineage>
        <taxon>Eukaryota</taxon>
        <taxon>Metazoa</taxon>
        <taxon>Spiralia</taxon>
        <taxon>Lophotrochozoa</taxon>
        <taxon>Mesozoa</taxon>
        <taxon>Orthonectida</taxon>
        <taxon>Rhopaluridae</taxon>
        <taxon>Intoshia</taxon>
    </lineage>
</organism>
<comment type="caution">
    <text evidence="6">The sequence shown here is derived from an EMBL/GenBank/DDBJ whole genome shotgun (WGS) entry which is preliminary data.</text>
</comment>
<feature type="signal peptide" evidence="4">
    <location>
        <begin position="1"/>
        <end position="22"/>
    </location>
</feature>
<dbReference type="GO" id="GO:0060070">
    <property type="term" value="P:canonical Wnt signaling pathway"/>
    <property type="evidence" value="ECO:0007669"/>
    <property type="project" value="TreeGrafter"/>
</dbReference>
<sequence length="325" mass="37992">MYSFVFLLFFLIAKFTCQIVDSVKHEEHGTNTNKFEYLNNRQSRSEYKCIDIPKSLKICQNLPYKRMKMPNMFGDDNINVIVEKLQSWQLLMVKPCHPHARLLLCAIIAPVCVDYKLLPCQSLCYSVKQSCEHVMNSFGFKWPDNFKCQYMPPDNALCLYAPPVNLAQKTSECKTCLTSNSKTIYELIRTIICGASFENPSDYIAYIAKNSQLIKQISHEPLNQYSNFYYSDKIVYAKLLDKKNSCTCHKHFVENTINPKLSYFMIVKGISMKGNGITIFQIQDLIPIKKHTRLLFYGLNLRKFLRKIRKINVYTKKHKRKYVKC</sequence>
<dbReference type="AlphaFoldDB" id="A0A177B5E3"/>
<dbReference type="EMBL" id="LWCA01000297">
    <property type="protein sequence ID" value="OAF69340.1"/>
    <property type="molecule type" value="Genomic_DNA"/>
</dbReference>
<dbReference type="OrthoDB" id="5985572at2759"/>
<reference evidence="6 7" key="1">
    <citation type="submission" date="2016-04" db="EMBL/GenBank/DDBJ databases">
        <title>The genome of Intoshia linei affirms orthonectids as highly simplified spiralians.</title>
        <authorList>
            <person name="Mikhailov K.V."/>
            <person name="Slusarev G.S."/>
            <person name="Nikitin M.A."/>
            <person name="Logacheva M.D."/>
            <person name="Penin A."/>
            <person name="Aleoshin V."/>
            <person name="Panchin Y.V."/>
        </authorList>
    </citation>
    <scope>NUCLEOTIDE SEQUENCE [LARGE SCALE GENOMIC DNA]</scope>
    <source>
        <strain evidence="6">Intl2013</strain>
        <tissue evidence="6">Whole animal</tissue>
    </source>
</reference>
<feature type="domain" description="FZ" evidence="5">
    <location>
        <begin position="44"/>
        <end position="161"/>
    </location>
</feature>
<dbReference type="SUPFAM" id="SSF63501">
    <property type="entry name" value="Frizzled cysteine-rich domain"/>
    <property type="match status" value="1"/>
</dbReference>
<dbReference type="PANTHER" id="PTHR11309:SF148">
    <property type="entry name" value="SECRETED FRIZZLED-RELATED PROTEIN 1"/>
    <property type="match status" value="1"/>
</dbReference>
<dbReference type="PANTHER" id="PTHR11309">
    <property type="entry name" value="FRIZZLED"/>
    <property type="match status" value="1"/>
</dbReference>
<keyword evidence="2 3" id="KW-1015">Disulfide bond</keyword>
<gene>
    <name evidence="6" type="ORF">A3Q56_02934</name>
</gene>
<keyword evidence="7" id="KW-1185">Reference proteome</keyword>
<keyword evidence="4" id="KW-0732">Signal</keyword>
<name>A0A177B5E3_9BILA</name>
<feature type="disulfide bond" evidence="3">
    <location>
        <begin position="124"/>
        <end position="148"/>
    </location>
</feature>
<dbReference type="InterPro" id="IPR020067">
    <property type="entry name" value="Frizzled_dom"/>
</dbReference>
<feature type="chain" id="PRO_5008056844" description="FZ domain-containing protein" evidence="4">
    <location>
        <begin position="23"/>
        <end position="325"/>
    </location>
</feature>